<dbReference type="OrthoDB" id="7831674at2"/>
<dbReference type="EMBL" id="FNAY01000003">
    <property type="protein sequence ID" value="SDE72272.1"/>
    <property type="molecule type" value="Genomic_DNA"/>
</dbReference>
<dbReference type="CDD" id="cd00156">
    <property type="entry name" value="REC"/>
    <property type="match status" value="1"/>
</dbReference>
<dbReference type="PROSITE" id="PS50110">
    <property type="entry name" value="RESPONSE_REGULATORY"/>
    <property type="match status" value="1"/>
</dbReference>
<dbReference type="SUPFAM" id="SSF52172">
    <property type="entry name" value="CheY-like"/>
    <property type="match status" value="1"/>
</dbReference>
<reference evidence="2 3" key="1">
    <citation type="submission" date="2016-10" db="EMBL/GenBank/DDBJ databases">
        <authorList>
            <person name="de Groot N.N."/>
        </authorList>
    </citation>
    <scope>NUCLEOTIDE SEQUENCE [LARGE SCALE GENOMIC DNA]</scope>
    <source>
        <strain evidence="3">DSM 938 / 37b4</strain>
    </source>
</reference>
<dbReference type="PANTHER" id="PTHR44591:SF25">
    <property type="entry name" value="CHEMOTAXIS TWO-COMPONENT RESPONSE REGULATOR"/>
    <property type="match status" value="1"/>
</dbReference>
<accession>A0A0Q0QX59</accession>
<name>A0A0Q0QX59_RHOCA</name>
<dbReference type="InterPro" id="IPR001789">
    <property type="entry name" value="Sig_transdc_resp-reg_receiver"/>
</dbReference>
<dbReference type="Proteomes" id="UP000183812">
    <property type="component" value="Unassembled WGS sequence"/>
</dbReference>
<protein>
    <submittedName>
        <fullName evidence="2">Response regulator receiver domain-containing protein</fullName>
    </submittedName>
</protein>
<sequence>MTDDLNSFLACRPATAERPLLGLTLLLVEDSRFASEAVRLLCLRSGARIRRADCLRSAHRHLATYRPNVVVVDMGLPDGSGADLIRHIKAGGPGSPAVIGLSGDPGMMADAMAAGADAFMEKPLDSLVAFQARVLSVLPPDVRPAGVRPMNDDKVSPDPLALRDDLNHVAEVLAAGPDGAVLGYVAQFLAGVARSAHDGDLESAATALGGKTAPTPAAISRLTGIVQARLAAASGF</sequence>
<proteinExistence type="predicted"/>
<gene>
    <name evidence="2" type="ORF">SAMN04244550_00900</name>
</gene>
<dbReference type="Gene3D" id="3.40.50.2300">
    <property type="match status" value="1"/>
</dbReference>
<dbReference type="Pfam" id="PF00072">
    <property type="entry name" value="Response_reg"/>
    <property type="match status" value="1"/>
</dbReference>
<organism evidence="2 3">
    <name type="scientific">Rhodobacter capsulatus</name>
    <name type="common">Rhodopseudomonas capsulata</name>
    <dbReference type="NCBI Taxonomy" id="1061"/>
    <lineage>
        <taxon>Bacteria</taxon>
        <taxon>Pseudomonadati</taxon>
        <taxon>Pseudomonadota</taxon>
        <taxon>Alphaproteobacteria</taxon>
        <taxon>Rhodobacterales</taxon>
        <taxon>Rhodobacter group</taxon>
        <taxon>Rhodobacter</taxon>
    </lineage>
</organism>
<dbReference type="PANTHER" id="PTHR44591">
    <property type="entry name" value="STRESS RESPONSE REGULATOR PROTEIN 1"/>
    <property type="match status" value="1"/>
</dbReference>
<evidence type="ECO:0000256" key="1">
    <source>
        <dbReference type="ARBA" id="ARBA00022553"/>
    </source>
</evidence>
<dbReference type="SMART" id="SM00448">
    <property type="entry name" value="REC"/>
    <property type="match status" value="1"/>
</dbReference>
<dbReference type="GO" id="GO:0000160">
    <property type="term" value="P:phosphorelay signal transduction system"/>
    <property type="evidence" value="ECO:0007669"/>
    <property type="project" value="InterPro"/>
</dbReference>
<dbReference type="InterPro" id="IPR050595">
    <property type="entry name" value="Bact_response_regulator"/>
</dbReference>
<dbReference type="InterPro" id="IPR011006">
    <property type="entry name" value="CheY-like_superfamily"/>
</dbReference>
<evidence type="ECO:0000313" key="3">
    <source>
        <dbReference type="Proteomes" id="UP000183812"/>
    </source>
</evidence>
<keyword evidence="1" id="KW-0597">Phosphoprotein</keyword>
<evidence type="ECO:0000313" key="2">
    <source>
        <dbReference type="EMBL" id="SDE72272.1"/>
    </source>
</evidence>
<dbReference type="RefSeq" id="WP_055211591.1">
    <property type="nucleotide sequence ID" value="NZ_CP061202.1"/>
</dbReference>
<dbReference type="AlphaFoldDB" id="A0A0Q0QX59"/>